<gene>
    <name evidence="2" type="ORF">SAMN05192529_101173</name>
</gene>
<dbReference type="Proteomes" id="UP000199041">
    <property type="component" value="Unassembled WGS sequence"/>
</dbReference>
<dbReference type="PROSITE" id="PS50943">
    <property type="entry name" value="HTH_CROC1"/>
    <property type="match status" value="1"/>
</dbReference>
<reference evidence="2 3" key="1">
    <citation type="submission" date="2016-10" db="EMBL/GenBank/DDBJ databases">
        <authorList>
            <person name="de Groot N.N."/>
        </authorList>
    </citation>
    <scope>NUCLEOTIDE SEQUENCE [LARGE SCALE GENOMIC DNA]</scope>
    <source>
        <strain evidence="2 3">Vu-144</strain>
    </source>
</reference>
<dbReference type="GO" id="GO:0003677">
    <property type="term" value="F:DNA binding"/>
    <property type="evidence" value="ECO:0007669"/>
    <property type="project" value="InterPro"/>
</dbReference>
<dbReference type="InterPro" id="IPR001387">
    <property type="entry name" value="Cro/C1-type_HTH"/>
</dbReference>
<dbReference type="RefSeq" id="WP_139188059.1">
    <property type="nucleotide sequence ID" value="NZ_FNQY01000001.1"/>
</dbReference>
<keyword evidence="3" id="KW-1185">Reference proteome</keyword>
<proteinExistence type="predicted"/>
<accession>A0A1H3VKC8</accession>
<dbReference type="SUPFAM" id="SSF47413">
    <property type="entry name" value="lambda repressor-like DNA-binding domains"/>
    <property type="match status" value="1"/>
</dbReference>
<dbReference type="Pfam" id="PF01381">
    <property type="entry name" value="HTH_3"/>
    <property type="match status" value="1"/>
</dbReference>
<dbReference type="Gene3D" id="1.10.260.40">
    <property type="entry name" value="lambda repressor-like DNA-binding domains"/>
    <property type="match status" value="1"/>
</dbReference>
<evidence type="ECO:0000259" key="1">
    <source>
        <dbReference type="PROSITE" id="PS50943"/>
    </source>
</evidence>
<feature type="domain" description="HTH cro/C1-type" evidence="1">
    <location>
        <begin position="32"/>
        <end position="72"/>
    </location>
</feature>
<evidence type="ECO:0000313" key="3">
    <source>
        <dbReference type="Proteomes" id="UP000199041"/>
    </source>
</evidence>
<evidence type="ECO:0000313" key="2">
    <source>
        <dbReference type="EMBL" id="SDZ74608.1"/>
    </source>
</evidence>
<dbReference type="InterPro" id="IPR010982">
    <property type="entry name" value="Lambda_DNA-bd_dom_sf"/>
</dbReference>
<dbReference type="CDD" id="cd00093">
    <property type="entry name" value="HTH_XRE"/>
    <property type="match status" value="1"/>
</dbReference>
<dbReference type="OrthoDB" id="959646at2"/>
<name>A0A1H3VKC8_9BACT</name>
<dbReference type="AlphaFoldDB" id="A0A1H3VKC8"/>
<dbReference type="EMBL" id="FNQY01000001">
    <property type="protein sequence ID" value="SDZ74608.1"/>
    <property type="molecule type" value="Genomic_DNA"/>
</dbReference>
<protein>
    <submittedName>
        <fullName evidence="2">Helix-turn-helix</fullName>
    </submittedName>
</protein>
<sequence>MKADETNIPNKKTVGQVLAELRNTRFPNTHSLAKALMMSHTTYLSIERDQRELSFLAALRLCRFYDLDIHELISRIGEDELERPDRSVLRQWEKMERRKNEQE</sequence>
<organism evidence="2 3">
    <name type="scientific">Arachidicoccus rhizosphaerae</name>
    <dbReference type="NCBI Taxonomy" id="551991"/>
    <lineage>
        <taxon>Bacteria</taxon>
        <taxon>Pseudomonadati</taxon>
        <taxon>Bacteroidota</taxon>
        <taxon>Chitinophagia</taxon>
        <taxon>Chitinophagales</taxon>
        <taxon>Chitinophagaceae</taxon>
        <taxon>Arachidicoccus</taxon>
    </lineage>
</organism>